<comment type="subcellular location">
    <subcellularLocation>
        <location evidence="18">Cell membrane</location>
    </subcellularLocation>
    <subcellularLocation>
        <location evidence="1">Endomembrane system</location>
        <topology evidence="1">Multi-pass membrane protein</topology>
    </subcellularLocation>
</comment>
<dbReference type="InterPro" id="IPR036412">
    <property type="entry name" value="HAD-like_sf"/>
</dbReference>
<feature type="transmembrane region" description="Helical" evidence="18">
    <location>
        <begin position="164"/>
        <end position="183"/>
    </location>
</feature>
<dbReference type="NCBIfam" id="TIGR01494">
    <property type="entry name" value="ATPase_P-type"/>
    <property type="match status" value="1"/>
</dbReference>
<feature type="domain" description="HMA" evidence="19">
    <location>
        <begin position="759"/>
        <end position="824"/>
    </location>
</feature>
<keyword evidence="3" id="KW-0813">Transport</keyword>
<keyword evidence="5 18" id="KW-0479">Metal-binding</keyword>
<accession>A0A9D2KBD9</accession>
<dbReference type="FunFam" id="3.30.70.100:FF:000005">
    <property type="entry name" value="Copper-exporting P-type ATPase A"/>
    <property type="match status" value="1"/>
</dbReference>
<evidence type="ECO:0000256" key="7">
    <source>
        <dbReference type="ARBA" id="ARBA00022741"/>
    </source>
</evidence>
<evidence type="ECO:0000256" key="14">
    <source>
        <dbReference type="ARBA" id="ARBA00023065"/>
    </source>
</evidence>
<dbReference type="GO" id="GO:0005507">
    <property type="term" value="F:copper ion binding"/>
    <property type="evidence" value="ECO:0007669"/>
    <property type="project" value="InterPro"/>
</dbReference>
<dbReference type="PANTHER" id="PTHR43520">
    <property type="entry name" value="ATP7, ISOFORM B"/>
    <property type="match status" value="1"/>
</dbReference>
<dbReference type="InterPro" id="IPR017969">
    <property type="entry name" value="Heavy-metal-associated_CS"/>
</dbReference>
<keyword evidence="11" id="KW-1278">Translocase</keyword>
<sequence>MKEKYNITGMTCSACSAHVTKAVSKLNGVKNVNVNLLSNNMVVEYDDNVSSSDIISAVTDAGYGAEVENNKSATQKPVNTVDTELAQMKKRLIISFIFFIPVMYISMGSMAGLPQFPFFNGYEGSFNYAFTLLLLTIPVLIVNKKFFINGYKSLINKAPNMDSLVALGSSAAFIYGIFAIYRIGYGLLYQNTEIVMKYRHDLYFESAVTILTLITLGKYLETKSKRRTRDAVEKLINLTPKTAVIEKDDKEITVAYDEIKKDDIIIVKPGGIIACDGVIIEGNASIDESAVTGESMPVEKGVGDKVISATINKTGHIKFRALKVGKDTTISQIISLVEEAANSKAPISKLADKISGIFVPVVIVIAVCAGLFWLYMGYSYEFALSIAISVLVISCPCALGLATPVAIMVGTGKGAENGILIKSAESLETAHHINAVALDKTGTITEGKMSVKNIQAFKYDMNKIIQLAYSMEKKSEHPIAKAVISKAEQLNIESIEINNFTAYAGFGISCVINNKNYYAGSKKFMDSKNIDISKISDMILPDKASAPVFISEDNEVIGIIYVSDTVKETSIEAVKGFKNQGIKVYMLTGDNKETAKYIAQEAGIDSDKIYAELLPQDKEKIIRELQDKGLKVAMVGDGINDAPALIRSDLGIAIGAGTDIAVESADIVLIKNNLLDALTAVKLSHATIKNIKTNLFWAFFYNIIGIPVAAGVFYLSSGLTLNPMIAAAAMSFSSIFVVTNALRLKFFKVEKYNKGDKTMKVIVNVNGMNCNHCKMSVEKALNTVDGVVSAEVDLGAKNATVTLSKNVDDNVLMNVVNEAGFEAVSVEKL</sequence>
<dbReference type="InterPro" id="IPR018303">
    <property type="entry name" value="ATPase_P-typ_P_site"/>
</dbReference>
<dbReference type="SUPFAM" id="SSF55008">
    <property type="entry name" value="HMA, heavy metal-associated domain"/>
    <property type="match status" value="2"/>
</dbReference>
<feature type="transmembrane region" description="Helical" evidence="18">
    <location>
        <begin position="125"/>
        <end position="143"/>
    </location>
</feature>
<dbReference type="NCBIfam" id="TIGR01511">
    <property type="entry name" value="ATPase-IB1_Cu"/>
    <property type="match status" value="1"/>
</dbReference>
<evidence type="ECO:0000256" key="2">
    <source>
        <dbReference type="ARBA" id="ARBA00006024"/>
    </source>
</evidence>
<dbReference type="InterPro" id="IPR008250">
    <property type="entry name" value="ATPase_P-typ_transduc_dom_A_sf"/>
</dbReference>
<evidence type="ECO:0000256" key="16">
    <source>
        <dbReference type="ARBA" id="ARBA00038904"/>
    </source>
</evidence>
<dbReference type="InterPro" id="IPR023214">
    <property type="entry name" value="HAD_sf"/>
</dbReference>
<evidence type="ECO:0000256" key="12">
    <source>
        <dbReference type="ARBA" id="ARBA00022989"/>
    </source>
</evidence>
<evidence type="ECO:0000256" key="6">
    <source>
        <dbReference type="ARBA" id="ARBA00022737"/>
    </source>
</evidence>
<dbReference type="InterPro" id="IPR001757">
    <property type="entry name" value="P_typ_ATPase"/>
</dbReference>
<dbReference type="InterPro" id="IPR036163">
    <property type="entry name" value="HMA_dom_sf"/>
</dbReference>
<dbReference type="Gene3D" id="2.70.150.10">
    <property type="entry name" value="Calcium-transporting ATPase, cytoplasmic transduction domain A"/>
    <property type="match status" value="1"/>
</dbReference>
<keyword evidence="6" id="KW-0677">Repeat</keyword>
<dbReference type="PANTHER" id="PTHR43520:SF8">
    <property type="entry name" value="P-TYPE CU(+) TRANSPORTER"/>
    <property type="match status" value="1"/>
</dbReference>
<dbReference type="SUPFAM" id="SSF81653">
    <property type="entry name" value="Calcium ATPase, transduction domain A"/>
    <property type="match status" value="1"/>
</dbReference>
<dbReference type="InterPro" id="IPR059000">
    <property type="entry name" value="ATPase_P-type_domA"/>
</dbReference>
<keyword evidence="12 18" id="KW-1133">Transmembrane helix</keyword>
<evidence type="ECO:0000313" key="21">
    <source>
        <dbReference type="Proteomes" id="UP000824176"/>
    </source>
</evidence>
<dbReference type="InterPro" id="IPR006122">
    <property type="entry name" value="HMA_Cu_ion-bd"/>
</dbReference>
<dbReference type="InterPro" id="IPR044492">
    <property type="entry name" value="P_typ_ATPase_HD_dom"/>
</dbReference>
<keyword evidence="14" id="KW-0406">Ion transport</keyword>
<dbReference type="SUPFAM" id="SSF81665">
    <property type="entry name" value="Calcium ATPase, transmembrane domain M"/>
    <property type="match status" value="1"/>
</dbReference>
<dbReference type="GO" id="GO:0016887">
    <property type="term" value="F:ATP hydrolysis activity"/>
    <property type="evidence" value="ECO:0007669"/>
    <property type="project" value="InterPro"/>
</dbReference>
<dbReference type="NCBIfam" id="TIGR01525">
    <property type="entry name" value="ATPase-IB_hvy"/>
    <property type="match status" value="1"/>
</dbReference>
<keyword evidence="8" id="KW-0187">Copper transport</keyword>
<evidence type="ECO:0000256" key="11">
    <source>
        <dbReference type="ARBA" id="ARBA00022967"/>
    </source>
</evidence>
<name>A0A9D2KBD9_9BACT</name>
<feature type="transmembrane region" description="Helical" evidence="18">
    <location>
        <begin position="695"/>
        <end position="715"/>
    </location>
</feature>
<dbReference type="Proteomes" id="UP000824176">
    <property type="component" value="Unassembled WGS sequence"/>
</dbReference>
<evidence type="ECO:0000259" key="19">
    <source>
        <dbReference type="PROSITE" id="PS50846"/>
    </source>
</evidence>
<evidence type="ECO:0000256" key="10">
    <source>
        <dbReference type="ARBA" id="ARBA00022842"/>
    </source>
</evidence>
<evidence type="ECO:0000256" key="3">
    <source>
        <dbReference type="ARBA" id="ARBA00022448"/>
    </source>
</evidence>
<dbReference type="GO" id="GO:0012505">
    <property type="term" value="C:endomembrane system"/>
    <property type="evidence" value="ECO:0007669"/>
    <property type="project" value="UniProtKB-SubCell"/>
</dbReference>
<comment type="caution">
    <text evidence="20">The sequence shown here is derived from an EMBL/GenBank/DDBJ whole genome shotgun (WGS) entry which is preliminary data.</text>
</comment>
<evidence type="ECO:0000256" key="5">
    <source>
        <dbReference type="ARBA" id="ARBA00022723"/>
    </source>
</evidence>
<keyword evidence="4 18" id="KW-0812">Transmembrane</keyword>
<evidence type="ECO:0000256" key="8">
    <source>
        <dbReference type="ARBA" id="ARBA00022796"/>
    </source>
</evidence>
<dbReference type="GO" id="GO:0055070">
    <property type="term" value="P:copper ion homeostasis"/>
    <property type="evidence" value="ECO:0007669"/>
    <property type="project" value="TreeGrafter"/>
</dbReference>
<dbReference type="PROSITE" id="PS01047">
    <property type="entry name" value="HMA_1"/>
    <property type="match status" value="2"/>
</dbReference>
<dbReference type="Pfam" id="PF00122">
    <property type="entry name" value="E1-E2_ATPase"/>
    <property type="match status" value="1"/>
</dbReference>
<dbReference type="GO" id="GO:0005886">
    <property type="term" value="C:plasma membrane"/>
    <property type="evidence" value="ECO:0007669"/>
    <property type="project" value="UniProtKB-SubCell"/>
</dbReference>
<dbReference type="EC" id="7.2.2.9" evidence="16"/>
<feature type="transmembrane region" description="Helical" evidence="18">
    <location>
        <begin position="92"/>
        <end position="113"/>
    </location>
</feature>
<keyword evidence="13" id="KW-0186">Copper</keyword>
<feature type="domain" description="HMA" evidence="19">
    <location>
        <begin position="1"/>
        <end position="66"/>
    </location>
</feature>
<comment type="catalytic activity">
    <reaction evidence="17">
        <text>Cu(2+)(in) + ATP + H2O = Cu(2+)(out) + ADP + phosphate + H(+)</text>
        <dbReference type="Rhea" id="RHEA:10376"/>
        <dbReference type="ChEBI" id="CHEBI:15377"/>
        <dbReference type="ChEBI" id="CHEBI:15378"/>
        <dbReference type="ChEBI" id="CHEBI:29036"/>
        <dbReference type="ChEBI" id="CHEBI:30616"/>
        <dbReference type="ChEBI" id="CHEBI:43474"/>
        <dbReference type="ChEBI" id="CHEBI:456216"/>
        <dbReference type="EC" id="7.2.2.9"/>
    </reaction>
</comment>
<dbReference type="Gene3D" id="3.30.70.100">
    <property type="match status" value="2"/>
</dbReference>
<keyword evidence="15 18" id="KW-0472">Membrane</keyword>
<dbReference type="Pfam" id="PF00702">
    <property type="entry name" value="Hydrolase"/>
    <property type="match status" value="1"/>
</dbReference>
<gene>
    <name evidence="20" type="ORF">H9804_10265</name>
</gene>
<comment type="similarity">
    <text evidence="2 18">Belongs to the cation transport ATPase (P-type) (TC 3.A.3) family. Type IB subfamily.</text>
</comment>
<keyword evidence="18" id="KW-1003">Cell membrane</keyword>
<reference evidence="20" key="1">
    <citation type="journal article" date="2021" name="PeerJ">
        <title>Extensive microbial diversity within the chicken gut microbiome revealed by metagenomics and culture.</title>
        <authorList>
            <person name="Gilroy R."/>
            <person name="Ravi A."/>
            <person name="Getino M."/>
            <person name="Pursley I."/>
            <person name="Horton D.L."/>
            <person name="Alikhan N.F."/>
            <person name="Baker D."/>
            <person name="Gharbi K."/>
            <person name="Hall N."/>
            <person name="Watson M."/>
            <person name="Adriaenssens E.M."/>
            <person name="Foster-Nyarko E."/>
            <person name="Jarju S."/>
            <person name="Secka A."/>
            <person name="Antonio M."/>
            <person name="Oren A."/>
            <person name="Chaudhuri R.R."/>
            <person name="La Ragione R."/>
            <person name="Hildebrand F."/>
            <person name="Pallen M.J."/>
        </authorList>
    </citation>
    <scope>NUCLEOTIDE SEQUENCE</scope>
    <source>
        <strain evidence="20">ChiW4-1371</strain>
    </source>
</reference>
<feature type="transmembrane region" description="Helical" evidence="18">
    <location>
        <begin position="354"/>
        <end position="376"/>
    </location>
</feature>
<dbReference type="SFLD" id="SFLDS00003">
    <property type="entry name" value="Haloacid_Dehalogenase"/>
    <property type="match status" value="1"/>
</dbReference>
<proteinExistence type="inferred from homology"/>
<dbReference type="AlphaFoldDB" id="A0A9D2KBD9"/>
<dbReference type="NCBIfam" id="TIGR00003">
    <property type="entry name" value="copper ion binding protein"/>
    <property type="match status" value="2"/>
</dbReference>
<dbReference type="PROSITE" id="PS50846">
    <property type="entry name" value="HMA_2"/>
    <property type="match status" value="2"/>
</dbReference>
<dbReference type="FunFam" id="2.70.150.10:FF:000002">
    <property type="entry name" value="Copper-transporting ATPase 1, putative"/>
    <property type="match status" value="1"/>
</dbReference>
<feature type="transmembrane region" description="Helical" evidence="18">
    <location>
        <begin position="721"/>
        <end position="742"/>
    </location>
</feature>
<dbReference type="PRINTS" id="PR00943">
    <property type="entry name" value="CUATPASE"/>
</dbReference>
<dbReference type="InterPro" id="IPR006121">
    <property type="entry name" value="HMA_dom"/>
</dbReference>
<evidence type="ECO:0000256" key="17">
    <source>
        <dbReference type="ARBA" id="ARBA00047424"/>
    </source>
</evidence>
<dbReference type="InterPro" id="IPR023298">
    <property type="entry name" value="ATPase_P-typ_TM_dom_sf"/>
</dbReference>
<dbReference type="Gene3D" id="3.40.50.1000">
    <property type="entry name" value="HAD superfamily/HAD-like"/>
    <property type="match status" value="1"/>
</dbReference>
<evidence type="ECO:0000256" key="15">
    <source>
        <dbReference type="ARBA" id="ARBA00023136"/>
    </source>
</evidence>
<dbReference type="SUPFAM" id="SSF56784">
    <property type="entry name" value="HAD-like"/>
    <property type="match status" value="1"/>
</dbReference>
<organism evidence="20 21">
    <name type="scientific">Candidatus Mucispirillum faecigallinarum</name>
    <dbReference type="NCBI Taxonomy" id="2838699"/>
    <lineage>
        <taxon>Bacteria</taxon>
        <taxon>Pseudomonadati</taxon>
        <taxon>Deferribacterota</taxon>
        <taxon>Deferribacteres</taxon>
        <taxon>Deferribacterales</taxon>
        <taxon>Mucispirillaceae</taxon>
        <taxon>Mucispirillum</taxon>
    </lineage>
</organism>
<dbReference type="InterPro" id="IPR027256">
    <property type="entry name" value="P-typ_ATPase_IB"/>
</dbReference>
<dbReference type="PROSITE" id="PS00154">
    <property type="entry name" value="ATPASE_E1_E2"/>
    <property type="match status" value="1"/>
</dbReference>
<dbReference type="GO" id="GO:0005524">
    <property type="term" value="F:ATP binding"/>
    <property type="evidence" value="ECO:0007669"/>
    <property type="project" value="UniProtKB-UniRule"/>
</dbReference>
<dbReference type="CDD" id="cd00371">
    <property type="entry name" value="HMA"/>
    <property type="match status" value="2"/>
</dbReference>
<keyword evidence="7 18" id="KW-0547">Nucleotide-binding</keyword>
<protein>
    <recommendedName>
        <fullName evidence="16">P-type Cu(2+) transporter</fullName>
        <ecNumber evidence="16">7.2.2.9</ecNumber>
    </recommendedName>
</protein>
<dbReference type="SFLD" id="SFLDG00002">
    <property type="entry name" value="C1.7:_P-type_atpase_like"/>
    <property type="match status" value="1"/>
</dbReference>
<feature type="transmembrane region" description="Helical" evidence="18">
    <location>
        <begin position="203"/>
        <end position="220"/>
    </location>
</feature>
<reference evidence="20" key="2">
    <citation type="submission" date="2021-04" db="EMBL/GenBank/DDBJ databases">
        <authorList>
            <person name="Gilroy R."/>
        </authorList>
    </citation>
    <scope>NUCLEOTIDE SEQUENCE</scope>
    <source>
        <strain evidence="20">ChiW4-1371</strain>
    </source>
</reference>
<evidence type="ECO:0000313" key="20">
    <source>
        <dbReference type="EMBL" id="HIZ90319.1"/>
    </source>
</evidence>
<dbReference type="CDD" id="cd02094">
    <property type="entry name" value="P-type_ATPase_Cu-like"/>
    <property type="match status" value="1"/>
</dbReference>
<evidence type="ECO:0000256" key="9">
    <source>
        <dbReference type="ARBA" id="ARBA00022840"/>
    </source>
</evidence>
<feature type="transmembrane region" description="Helical" evidence="18">
    <location>
        <begin position="382"/>
        <end position="407"/>
    </location>
</feature>
<dbReference type="Pfam" id="PF00403">
    <property type="entry name" value="HMA"/>
    <property type="match status" value="2"/>
</dbReference>
<keyword evidence="9 18" id="KW-0067">ATP-binding</keyword>
<evidence type="ECO:0000256" key="13">
    <source>
        <dbReference type="ARBA" id="ARBA00023008"/>
    </source>
</evidence>
<evidence type="ECO:0000256" key="1">
    <source>
        <dbReference type="ARBA" id="ARBA00004127"/>
    </source>
</evidence>
<keyword evidence="10" id="KW-0460">Magnesium</keyword>
<dbReference type="SFLD" id="SFLDF00027">
    <property type="entry name" value="p-type_atpase"/>
    <property type="match status" value="1"/>
</dbReference>
<dbReference type="GO" id="GO:0043682">
    <property type="term" value="F:P-type divalent copper transporter activity"/>
    <property type="evidence" value="ECO:0007669"/>
    <property type="project" value="UniProtKB-EC"/>
</dbReference>
<evidence type="ECO:0000256" key="4">
    <source>
        <dbReference type="ARBA" id="ARBA00022692"/>
    </source>
</evidence>
<evidence type="ECO:0000256" key="18">
    <source>
        <dbReference type="RuleBase" id="RU362081"/>
    </source>
</evidence>
<dbReference type="EMBL" id="DXAQ01000152">
    <property type="protein sequence ID" value="HIZ90319.1"/>
    <property type="molecule type" value="Genomic_DNA"/>
</dbReference>
<dbReference type="Gene3D" id="3.40.1110.10">
    <property type="entry name" value="Calcium-transporting ATPase, cytoplasmic domain N"/>
    <property type="match status" value="1"/>
</dbReference>
<dbReference type="InterPro" id="IPR023299">
    <property type="entry name" value="ATPase_P-typ_cyto_dom_N"/>
</dbReference>
<dbReference type="PRINTS" id="PR00119">
    <property type="entry name" value="CATATPASE"/>
</dbReference>